<gene>
    <name evidence="3" type="ORF">NK718_05200</name>
</gene>
<dbReference type="PANTHER" id="PTHR35369">
    <property type="entry name" value="BLR3025 PROTEIN-RELATED"/>
    <property type="match status" value="1"/>
</dbReference>
<sequence>AERDGAGLVLPPGGEARATRPLPVAALGLDADSLVALGRLGLKTVGDLAARPRGPLAARFGLRLLDRLDGVLGRAEEPVSPRRPLPACLAERRFAEPIGHEDDVRRSILALAGELAGVLERRGEGARRLELSFFRTDGAVRRVAVESSRPLRDPAAVLRLYRERLDALADPLDPGFGFDVMRLAALHSERFVEAQAGLGGRVGAEEAMAELADRLGARFGARRVLRLSARDTHCPERAAVAVPAQRGGAALAREPAWEEWACPGEPPARPLRLLDPPERIEAVAEVPDGPPVRFRWRRAPHVVRKAEGPERIAPEWWRGEAEALTRDYFRVEDEAGRRFWLFREGLWERETQAPRWFLHGLFA</sequence>
<dbReference type="PANTHER" id="PTHR35369:SF2">
    <property type="entry name" value="BLR3025 PROTEIN"/>
    <property type="match status" value="1"/>
</dbReference>
<evidence type="ECO:0000256" key="1">
    <source>
        <dbReference type="ARBA" id="ARBA00022763"/>
    </source>
</evidence>
<evidence type="ECO:0000259" key="2">
    <source>
        <dbReference type="Pfam" id="PF11799"/>
    </source>
</evidence>
<dbReference type="CDD" id="cd03468">
    <property type="entry name" value="PolY_like"/>
    <property type="match status" value="1"/>
</dbReference>
<proteinExistence type="predicted"/>
<accession>A0ABT1LA13</accession>
<dbReference type="InterPro" id="IPR043502">
    <property type="entry name" value="DNA/RNA_pol_sf"/>
</dbReference>
<reference evidence="3 4" key="1">
    <citation type="submission" date="2022-07" db="EMBL/GenBank/DDBJ databases">
        <authorList>
            <person name="Li W.-J."/>
            <person name="Deng Q.-Q."/>
        </authorList>
    </citation>
    <scope>NUCLEOTIDE SEQUENCE [LARGE SCALE GENOMIC DNA]</scope>
    <source>
        <strain evidence="3 4">SYSU M60028</strain>
    </source>
</reference>
<evidence type="ECO:0000313" key="3">
    <source>
        <dbReference type="EMBL" id="MCP8937903.1"/>
    </source>
</evidence>
<protein>
    <submittedName>
        <fullName evidence="3">DNA polymerase Y family protein</fullName>
    </submittedName>
</protein>
<feature type="non-terminal residue" evidence="3">
    <location>
        <position position="1"/>
    </location>
</feature>
<dbReference type="InterPro" id="IPR050356">
    <property type="entry name" value="SulA_CellDiv_inhibitor"/>
</dbReference>
<dbReference type="Pfam" id="PF11799">
    <property type="entry name" value="IMS_C"/>
    <property type="match status" value="1"/>
</dbReference>
<dbReference type="InterPro" id="IPR017961">
    <property type="entry name" value="DNA_pol_Y-fam_little_finger"/>
</dbReference>
<dbReference type="EMBL" id="JANCLU010000004">
    <property type="protein sequence ID" value="MCP8937903.1"/>
    <property type="molecule type" value="Genomic_DNA"/>
</dbReference>
<comment type="caution">
    <text evidence="3">The sequence shown here is derived from an EMBL/GenBank/DDBJ whole genome shotgun (WGS) entry which is preliminary data.</text>
</comment>
<keyword evidence="1" id="KW-0227">DNA damage</keyword>
<feature type="domain" description="DNA polymerase Y-family little finger" evidence="2">
    <location>
        <begin position="90"/>
        <end position="192"/>
    </location>
</feature>
<dbReference type="SUPFAM" id="SSF56672">
    <property type="entry name" value="DNA/RNA polymerases"/>
    <property type="match status" value="1"/>
</dbReference>
<dbReference type="Proteomes" id="UP001205890">
    <property type="component" value="Unassembled WGS sequence"/>
</dbReference>
<dbReference type="RefSeq" id="WP_254739317.1">
    <property type="nucleotide sequence ID" value="NZ_JANCLU010000004.1"/>
</dbReference>
<evidence type="ECO:0000313" key="4">
    <source>
        <dbReference type="Proteomes" id="UP001205890"/>
    </source>
</evidence>
<organism evidence="3 4">
    <name type="scientific">Alsobacter ponti</name>
    <dbReference type="NCBI Taxonomy" id="2962936"/>
    <lineage>
        <taxon>Bacteria</taxon>
        <taxon>Pseudomonadati</taxon>
        <taxon>Pseudomonadota</taxon>
        <taxon>Alphaproteobacteria</taxon>
        <taxon>Hyphomicrobiales</taxon>
        <taxon>Alsobacteraceae</taxon>
        <taxon>Alsobacter</taxon>
    </lineage>
</organism>
<keyword evidence="4" id="KW-1185">Reference proteome</keyword>
<name>A0ABT1LA13_9HYPH</name>